<reference evidence="2 3" key="1">
    <citation type="submission" date="2024-03" db="EMBL/GenBank/DDBJ databases">
        <title>A high-quality draft genome sequence of Diaporthe vaccinii, a causative agent of upright dieback and viscid rot disease in cranberry plants.</title>
        <authorList>
            <person name="Sarrasin M."/>
            <person name="Lang B.F."/>
            <person name="Burger G."/>
        </authorList>
    </citation>
    <scope>NUCLEOTIDE SEQUENCE [LARGE SCALE GENOMIC DNA]</scope>
    <source>
        <strain evidence="2 3">IS7</strain>
    </source>
</reference>
<feature type="chain" id="PRO_5045601324" evidence="1">
    <location>
        <begin position="27"/>
        <end position="82"/>
    </location>
</feature>
<keyword evidence="3" id="KW-1185">Reference proteome</keyword>
<protein>
    <submittedName>
        <fullName evidence="2">Uncharacterized protein</fullName>
    </submittedName>
</protein>
<evidence type="ECO:0000313" key="2">
    <source>
        <dbReference type="EMBL" id="KAL2281894.1"/>
    </source>
</evidence>
<sequence>MRRAPQPRWKPAWRTCCLWVLACCCGEKLGELACLSEREASGARAGVLTLLLFTAMVWSDLGETETDARPGKWQQAEFVWEQ</sequence>
<evidence type="ECO:0000256" key="1">
    <source>
        <dbReference type="SAM" id="SignalP"/>
    </source>
</evidence>
<keyword evidence="1" id="KW-0732">Signal</keyword>
<accession>A0ABR4EHH7</accession>
<dbReference type="Proteomes" id="UP001600888">
    <property type="component" value="Unassembled WGS sequence"/>
</dbReference>
<dbReference type="EMBL" id="JBAWTH010000054">
    <property type="protein sequence ID" value="KAL2281894.1"/>
    <property type="molecule type" value="Genomic_DNA"/>
</dbReference>
<gene>
    <name evidence="2" type="ORF">FJTKL_11343</name>
</gene>
<organism evidence="2 3">
    <name type="scientific">Diaporthe vaccinii</name>
    <dbReference type="NCBI Taxonomy" id="105482"/>
    <lineage>
        <taxon>Eukaryota</taxon>
        <taxon>Fungi</taxon>
        <taxon>Dikarya</taxon>
        <taxon>Ascomycota</taxon>
        <taxon>Pezizomycotina</taxon>
        <taxon>Sordariomycetes</taxon>
        <taxon>Sordariomycetidae</taxon>
        <taxon>Diaporthales</taxon>
        <taxon>Diaporthaceae</taxon>
        <taxon>Diaporthe</taxon>
        <taxon>Diaporthe eres species complex</taxon>
    </lineage>
</organism>
<evidence type="ECO:0000313" key="3">
    <source>
        <dbReference type="Proteomes" id="UP001600888"/>
    </source>
</evidence>
<comment type="caution">
    <text evidence="2">The sequence shown here is derived from an EMBL/GenBank/DDBJ whole genome shotgun (WGS) entry which is preliminary data.</text>
</comment>
<proteinExistence type="predicted"/>
<feature type="signal peptide" evidence="1">
    <location>
        <begin position="1"/>
        <end position="26"/>
    </location>
</feature>
<name>A0ABR4EHH7_9PEZI</name>